<accession>A0ACD1GEA5</accession>
<sequence>MRLSDSDSGVQCRPSVLCPARLISSLVFLGSHASTSASSIHQSLTSIIPAQITRGSGGSQHASTPSGLSSSGDTSCH</sequence>
<evidence type="ECO:0000313" key="1">
    <source>
        <dbReference type="EMBL" id="RAH47570.1"/>
    </source>
</evidence>
<dbReference type="EMBL" id="KZ825329">
    <property type="protein sequence ID" value="RAH47570.1"/>
    <property type="molecule type" value="Genomic_DNA"/>
</dbReference>
<name>A0ACD1GEA5_9EURO</name>
<gene>
    <name evidence="1" type="ORF">BO95DRAFT_79812</name>
</gene>
<organism evidence="1 2">
    <name type="scientific">Aspergillus brunneoviolaceus CBS 621.78</name>
    <dbReference type="NCBI Taxonomy" id="1450534"/>
    <lineage>
        <taxon>Eukaryota</taxon>
        <taxon>Fungi</taxon>
        <taxon>Dikarya</taxon>
        <taxon>Ascomycota</taxon>
        <taxon>Pezizomycotina</taxon>
        <taxon>Eurotiomycetes</taxon>
        <taxon>Eurotiomycetidae</taxon>
        <taxon>Eurotiales</taxon>
        <taxon>Aspergillaceae</taxon>
        <taxon>Aspergillus</taxon>
        <taxon>Aspergillus subgen. Circumdati</taxon>
    </lineage>
</organism>
<protein>
    <submittedName>
        <fullName evidence="1">Uncharacterized protein</fullName>
    </submittedName>
</protein>
<reference evidence="1" key="1">
    <citation type="submission" date="2018-02" db="EMBL/GenBank/DDBJ databases">
        <title>The genomes of Aspergillus section Nigri reveals drivers in fungal speciation.</title>
        <authorList>
            <consortium name="DOE Joint Genome Institute"/>
            <person name="Vesth T.C."/>
            <person name="Nybo J."/>
            <person name="Theobald S."/>
            <person name="Brandl J."/>
            <person name="Frisvad J.C."/>
            <person name="Nielsen K.F."/>
            <person name="Lyhne E.K."/>
            <person name="Kogle M.E."/>
            <person name="Kuo A."/>
            <person name="Riley R."/>
            <person name="Clum A."/>
            <person name="Nolan M."/>
            <person name="Lipzen A."/>
            <person name="Salamov A."/>
            <person name="Henrissat B."/>
            <person name="Wiebenga A."/>
            <person name="De vries R.P."/>
            <person name="Grigoriev I.V."/>
            <person name="Mortensen U.H."/>
            <person name="Andersen M.R."/>
            <person name="Baker S.E."/>
        </authorList>
    </citation>
    <scope>NUCLEOTIDE SEQUENCE</scope>
    <source>
        <strain evidence="1">CBS 621.78</strain>
    </source>
</reference>
<dbReference type="Proteomes" id="UP000249057">
    <property type="component" value="Unassembled WGS sequence"/>
</dbReference>
<evidence type="ECO:0000313" key="2">
    <source>
        <dbReference type="Proteomes" id="UP000249057"/>
    </source>
</evidence>
<keyword evidence="2" id="KW-1185">Reference proteome</keyword>
<proteinExistence type="predicted"/>